<dbReference type="STRING" id="1891926.Fuma_05545"/>
<dbReference type="NCBIfam" id="TIGR02683">
    <property type="entry name" value="upstrm_HI1419"/>
    <property type="match status" value="1"/>
</dbReference>
<dbReference type="EMBL" id="CP017641">
    <property type="protein sequence ID" value="APZ95882.1"/>
    <property type="molecule type" value="Genomic_DNA"/>
</dbReference>
<name>A0A1P8WP97_9PLAN</name>
<proteinExistence type="predicted"/>
<gene>
    <name evidence="2" type="ORF">Fuma_05545</name>
</gene>
<dbReference type="InterPro" id="IPR009241">
    <property type="entry name" value="HigB-like"/>
</dbReference>
<organism evidence="2 3">
    <name type="scientific">Fuerstiella marisgermanici</name>
    <dbReference type="NCBI Taxonomy" id="1891926"/>
    <lineage>
        <taxon>Bacteria</taxon>
        <taxon>Pseudomonadati</taxon>
        <taxon>Planctomycetota</taxon>
        <taxon>Planctomycetia</taxon>
        <taxon>Planctomycetales</taxon>
        <taxon>Planctomycetaceae</taxon>
        <taxon>Fuerstiella</taxon>
    </lineage>
</organism>
<dbReference type="RefSeq" id="WP_077026986.1">
    <property type="nucleotide sequence ID" value="NZ_CP017641.1"/>
</dbReference>
<evidence type="ECO:0000313" key="3">
    <source>
        <dbReference type="Proteomes" id="UP000187735"/>
    </source>
</evidence>
<dbReference type="KEGG" id="fmr:Fuma_05545"/>
<dbReference type="OrthoDB" id="5296237at2"/>
<evidence type="ECO:0000256" key="1">
    <source>
        <dbReference type="SAM" id="MobiDB-lite"/>
    </source>
</evidence>
<dbReference type="PANTHER" id="PTHR41791:SF1">
    <property type="entry name" value="SSL7039 PROTEIN"/>
    <property type="match status" value="1"/>
</dbReference>
<dbReference type="InterPro" id="IPR014056">
    <property type="entry name" value="TypeIITA-like_toxin_pred"/>
</dbReference>
<dbReference type="PANTHER" id="PTHR41791">
    <property type="entry name" value="SSL7039 PROTEIN"/>
    <property type="match status" value="1"/>
</dbReference>
<reference evidence="2 3" key="1">
    <citation type="journal article" date="2016" name="Front. Microbiol.">
        <title>Fuerstia marisgermanicae gen. nov., sp. nov., an Unusual Member of the Phylum Planctomycetes from the German Wadden Sea.</title>
        <authorList>
            <person name="Kohn T."/>
            <person name="Heuer A."/>
            <person name="Jogler M."/>
            <person name="Vollmers J."/>
            <person name="Boedeker C."/>
            <person name="Bunk B."/>
            <person name="Rast P."/>
            <person name="Borchert D."/>
            <person name="Glockner I."/>
            <person name="Freese H.M."/>
            <person name="Klenk H.P."/>
            <person name="Overmann J."/>
            <person name="Kaster A.K."/>
            <person name="Rohde M."/>
            <person name="Wiegand S."/>
            <person name="Jogler C."/>
        </authorList>
    </citation>
    <scope>NUCLEOTIDE SEQUENCE [LARGE SCALE GENOMIC DNA]</scope>
    <source>
        <strain evidence="2 3">NH11</strain>
    </source>
</reference>
<dbReference type="Proteomes" id="UP000187735">
    <property type="component" value="Chromosome"/>
</dbReference>
<keyword evidence="3" id="KW-1185">Reference proteome</keyword>
<dbReference type="AlphaFoldDB" id="A0A1P8WP97"/>
<feature type="compositionally biased region" description="Basic and acidic residues" evidence="1">
    <location>
        <begin position="104"/>
        <end position="120"/>
    </location>
</feature>
<accession>A0A1P8WP97</accession>
<protein>
    <submittedName>
        <fullName evidence="2">Putative addiction module killer protein</fullName>
    </submittedName>
</protein>
<evidence type="ECO:0000313" key="2">
    <source>
        <dbReference type="EMBL" id="APZ95882.1"/>
    </source>
</evidence>
<feature type="compositionally biased region" description="Basic residues" evidence="1">
    <location>
        <begin position="121"/>
        <end position="132"/>
    </location>
</feature>
<sequence length="132" mass="15100">MVEVKQYETKSGLSPFAEWFDLLNDDVTPRLVAAIRRMELGNFGDVKPVGGGVSERRLDFGPGYRIYFGRDGADLVILLVGGTKKRQQRDIETAQDYWADYKQRKREAAKAAKPKDEEQKPKKKKKKPKRGK</sequence>
<dbReference type="Pfam" id="PF05973">
    <property type="entry name" value="Gp49"/>
    <property type="match status" value="1"/>
</dbReference>
<feature type="region of interest" description="Disordered" evidence="1">
    <location>
        <begin position="104"/>
        <end position="132"/>
    </location>
</feature>